<sequence>MTALTQYQRLEATGLWRESAGAQRREVVVSIGDATLVISDLQDRPLGHWSLAAVERANPGEMPALFHPDGDPDEVLELGEDAPEMIAAIEKLRNAIERGRPHPGRLRLFMLGLSAAAVVALAVFWLPGALRDHAVSVVPGAKRADIGAALATQLQRVTGPACADPQGQAALGRLATRLPGPNGRIPRLAVVRDGVRDALMLPGGQILLRARLIEDHEDPDIVAGYILAAQERAAISDPLDRLLRAGGVRASFRLLTTGSLPDETLQRYAETLPSAKPVQVPDERMLAAFERAGVRSTPYAYALDLTGETVLGLIEADPFAGTAPPRVVLSDNDWLRLQAICGN</sequence>
<dbReference type="Proteomes" id="UP000199340">
    <property type="component" value="Unassembled WGS sequence"/>
</dbReference>
<dbReference type="STRING" id="490829.SAMN05421850_104135"/>
<keyword evidence="1" id="KW-0472">Membrane</keyword>
<accession>A0A1G8MCK9</accession>
<gene>
    <name evidence="2" type="ORF">SAMN05421850_104135</name>
</gene>
<protein>
    <submittedName>
        <fullName evidence="2">Uncharacterized protein</fullName>
    </submittedName>
</protein>
<reference evidence="2 3" key="1">
    <citation type="submission" date="2016-10" db="EMBL/GenBank/DDBJ databases">
        <authorList>
            <person name="de Groot N.N."/>
        </authorList>
    </citation>
    <scope>NUCLEOTIDE SEQUENCE [LARGE SCALE GENOMIC DNA]</scope>
    <source>
        <strain evidence="2 3">DSM 28010</strain>
    </source>
</reference>
<evidence type="ECO:0000256" key="1">
    <source>
        <dbReference type="SAM" id="Phobius"/>
    </source>
</evidence>
<organism evidence="2 3">
    <name type="scientific">Lutimaribacter saemankumensis</name>
    <dbReference type="NCBI Taxonomy" id="490829"/>
    <lineage>
        <taxon>Bacteria</taxon>
        <taxon>Pseudomonadati</taxon>
        <taxon>Pseudomonadota</taxon>
        <taxon>Alphaproteobacteria</taxon>
        <taxon>Rhodobacterales</taxon>
        <taxon>Roseobacteraceae</taxon>
        <taxon>Lutimaribacter</taxon>
    </lineage>
</organism>
<evidence type="ECO:0000313" key="3">
    <source>
        <dbReference type="Proteomes" id="UP000199340"/>
    </source>
</evidence>
<dbReference type="RefSeq" id="WP_090028476.1">
    <property type="nucleotide sequence ID" value="NZ_FNEB01000004.1"/>
</dbReference>
<name>A0A1G8MCK9_9RHOB</name>
<dbReference type="AlphaFoldDB" id="A0A1G8MCK9"/>
<keyword evidence="3" id="KW-1185">Reference proteome</keyword>
<evidence type="ECO:0000313" key="2">
    <source>
        <dbReference type="EMBL" id="SDI65651.1"/>
    </source>
</evidence>
<dbReference type="OrthoDB" id="7822309at2"/>
<feature type="transmembrane region" description="Helical" evidence="1">
    <location>
        <begin position="108"/>
        <end position="126"/>
    </location>
</feature>
<keyword evidence="1" id="KW-0812">Transmembrane</keyword>
<dbReference type="EMBL" id="FNEB01000004">
    <property type="protein sequence ID" value="SDI65651.1"/>
    <property type="molecule type" value="Genomic_DNA"/>
</dbReference>
<keyword evidence="1" id="KW-1133">Transmembrane helix</keyword>
<proteinExistence type="predicted"/>